<reference evidence="2 3" key="1">
    <citation type="submission" date="2018-08" db="EMBL/GenBank/DDBJ databases">
        <title>Genome and evolution of the arbuscular mycorrhizal fungus Diversispora epigaea (formerly Glomus versiforme) and its bacterial endosymbionts.</title>
        <authorList>
            <person name="Sun X."/>
            <person name="Fei Z."/>
            <person name="Harrison M."/>
        </authorList>
    </citation>
    <scope>NUCLEOTIDE SEQUENCE [LARGE SCALE GENOMIC DNA]</scope>
    <source>
        <strain evidence="2 3">IT104</strain>
    </source>
</reference>
<protein>
    <submittedName>
        <fullName evidence="2">Uncharacterized protein</fullName>
    </submittedName>
</protein>
<comment type="caution">
    <text evidence="2">The sequence shown here is derived from an EMBL/GenBank/DDBJ whole genome shotgun (WGS) entry which is preliminary data.</text>
</comment>
<evidence type="ECO:0000313" key="3">
    <source>
        <dbReference type="Proteomes" id="UP000266861"/>
    </source>
</evidence>
<accession>A0A397JBK7</accession>
<evidence type="ECO:0000313" key="2">
    <source>
        <dbReference type="EMBL" id="RHZ84927.1"/>
    </source>
</evidence>
<dbReference type="EMBL" id="PQFF01000070">
    <property type="protein sequence ID" value="RHZ84927.1"/>
    <property type="molecule type" value="Genomic_DNA"/>
</dbReference>
<evidence type="ECO:0000313" key="1">
    <source>
        <dbReference type="EMBL" id="RHZ48568.1"/>
    </source>
</evidence>
<organism evidence="2 3">
    <name type="scientific">Diversispora epigaea</name>
    <dbReference type="NCBI Taxonomy" id="1348612"/>
    <lineage>
        <taxon>Eukaryota</taxon>
        <taxon>Fungi</taxon>
        <taxon>Fungi incertae sedis</taxon>
        <taxon>Mucoromycota</taxon>
        <taxon>Glomeromycotina</taxon>
        <taxon>Glomeromycetes</taxon>
        <taxon>Diversisporales</taxon>
        <taxon>Diversisporaceae</taxon>
        <taxon>Diversispora</taxon>
    </lineage>
</organism>
<name>A0A397JBK7_9GLOM</name>
<dbReference type="AlphaFoldDB" id="A0A397JBK7"/>
<dbReference type="OrthoDB" id="2455895at2759"/>
<dbReference type="Proteomes" id="UP000266861">
    <property type="component" value="Unassembled WGS sequence"/>
</dbReference>
<keyword evidence="3" id="KW-1185">Reference proteome</keyword>
<sequence length="197" mass="22400">MAIQLNEIQRQQLIEIYSALQSENVTINMTPSEINIQTEKGSTTIDLLEVGQANQRLNRYINDACNPDIDLDVDILAAGSLTRLLQLGSDPSKSHSQQILALSYAWDKVLERKVCNNITIAQTQKDMQAAINRNVKRLFVIALRANKLLSTVGDFPPPKFKLITPHWLFNLSRPDFDNFIKECEKEKKLSFSQELEN</sequence>
<gene>
    <name evidence="1" type="ORF">Glove_546g18</name>
    <name evidence="2" type="ORF">Glove_74g131</name>
</gene>
<dbReference type="EMBL" id="PQFF01000465">
    <property type="protein sequence ID" value="RHZ48568.1"/>
    <property type="molecule type" value="Genomic_DNA"/>
</dbReference>
<proteinExistence type="predicted"/>